<name>A0A674KDS1_9SAUR</name>
<proteinExistence type="predicted"/>
<evidence type="ECO:0000313" key="2">
    <source>
        <dbReference type="Ensembl" id="ENSTMTP00000029494.1"/>
    </source>
</evidence>
<dbReference type="AlphaFoldDB" id="A0A674KDS1"/>
<reference evidence="2" key="2">
    <citation type="submission" date="2025-09" db="UniProtKB">
        <authorList>
            <consortium name="Ensembl"/>
        </authorList>
    </citation>
    <scope>IDENTIFICATION</scope>
</reference>
<feature type="compositionally biased region" description="Low complexity" evidence="1">
    <location>
        <begin position="407"/>
        <end position="423"/>
    </location>
</feature>
<evidence type="ECO:0000256" key="1">
    <source>
        <dbReference type="SAM" id="MobiDB-lite"/>
    </source>
</evidence>
<protein>
    <recommendedName>
        <fullName evidence="4">Dendrin</fullName>
    </recommendedName>
</protein>
<evidence type="ECO:0000313" key="3">
    <source>
        <dbReference type="Proteomes" id="UP000472274"/>
    </source>
</evidence>
<keyword evidence="3" id="KW-1185">Reference proteome</keyword>
<dbReference type="Pfam" id="PF15498">
    <property type="entry name" value="Dendrin"/>
    <property type="match status" value="2"/>
</dbReference>
<feature type="region of interest" description="Disordered" evidence="1">
    <location>
        <begin position="1"/>
        <end position="84"/>
    </location>
</feature>
<dbReference type="Proteomes" id="UP000472274">
    <property type="component" value="Unplaced"/>
</dbReference>
<dbReference type="Ensembl" id="ENSTMTT00000030572.1">
    <property type="protein sequence ID" value="ENSTMTP00000029494.1"/>
    <property type="gene ID" value="ENSTMTG00000021350.1"/>
</dbReference>
<dbReference type="PANTHER" id="PTHR16757">
    <property type="entry name" value="DENDRIN"/>
    <property type="match status" value="1"/>
</dbReference>
<dbReference type="InParanoid" id="A0A674KDS1"/>
<feature type="region of interest" description="Disordered" evidence="1">
    <location>
        <begin position="245"/>
        <end position="461"/>
    </location>
</feature>
<evidence type="ECO:0008006" key="4">
    <source>
        <dbReference type="Google" id="ProtNLM"/>
    </source>
</evidence>
<organism evidence="2 3">
    <name type="scientific">Terrapene triunguis</name>
    <name type="common">Three-toed box turtle</name>
    <dbReference type="NCBI Taxonomy" id="2587831"/>
    <lineage>
        <taxon>Eukaryota</taxon>
        <taxon>Metazoa</taxon>
        <taxon>Chordata</taxon>
        <taxon>Craniata</taxon>
        <taxon>Vertebrata</taxon>
        <taxon>Euteleostomi</taxon>
        <taxon>Archelosauria</taxon>
        <taxon>Testudinata</taxon>
        <taxon>Testudines</taxon>
        <taxon>Cryptodira</taxon>
        <taxon>Durocryptodira</taxon>
        <taxon>Testudinoidea</taxon>
        <taxon>Emydidae</taxon>
        <taxon>Terrapene</taxon>
    </lineage>
</organism>
<dbReference type="InterPro" id="IPR026500">
    <property type="entry name" value="Dendrin"/>
</dbReference>
<feature type="region of interest" description="Disordered" evidence="1">
    <location>
        <begin position="110"/>
        <end position="226"/>
    </location>
</feature>
<reference evidence="2" key="1">
    <citation type="submission" date="2025-08" db="UniProtKB">
        <authorList>
            <consortium name="Ensembl"/>
        </authorList>
    </citation>
    <scope>IDENTIFICATION</scope>
</reference>
<dbReference type="PANTHER" id="PTHR16757:SF1">
    <property type="entry name" value="DENDRIN"/>
    <property type="match status" value="1"/>
</dbReference>
<accession>A0A674KDS1</accession>
<sequence length="461" mass="47731">MLRRLRAGQGSRKPNEPRPPPYISPPAYDAPHRTLPTKRPRTAPKPPAAKRGRPAPHGTGPAGGSPDPAPGSGGPRQRLARLPHEVLGGWSYHAGSGSLGRRAGLGLEGAVQSTARGGSAESLFRPLSSPDGGSHTLPRAAGGAGRARDPRGWDAAGPGSAPGRQRLPSGWGFGYAPSSTGSARSGQREGWEQRGRPERRAPPSPRPVGKAPGQSPTAEGRSRHGGVFVIDATCVVIRAEYIPPPRREQVRLLGSPPPRDSASPCQRLLLASRPHLGASERAAGPPPPSPGDGSLGERAARILGLPAAELAALPGSPEETPGVGTNPSVGPGWGREAPGDEPQALPLRTRPCAKRPALCTRDLREAVSRIRRHTAPDSDTDEEPEGPAPRGHMAWRGRPRHEALAYSSSSLESSGSDATVVPAGEGGPPGAVPEAWEPGQEAWGGGQEGLEMSGAAEPRRG</sequence>
<feature type="compositionally biased region" description="Basic and acidic residues" evidence="1">
    <location>
        <begin position="186"/>
        <end position="201"/>
    </location>
</feature>
<feature type="compositionally biased region" description="Basic residues" evidence="1">
    <location>
        <begin position="35"/>
        <end position="54"/>
    </location>
</feature>
<dbReference type="GeneTree" id="ENSGT00990000213996"/>
<feature type="compositionally biased region" description="Low complexity" evidence="1">
    <location>
        <begin position="303"/>
        <end position="319"/>
    </location>
</feature>